<dbReference type="RefSeq" id="WP_072895018.1">
    <property type="nucleotide sequence ID" value="NZ_FQVM01000009.1"/>
</dbReference>
<keyword evidence="2" id="KW-1185">Reference proteome</keyword>
<dbReference type="AlphaFoldDB" id="A0A1M4VVA9"/>
<dbReference type="STRING" id="1533.SAMN05443638_10940"/>
<dbReference type="Proteomes" id="UP000184035">
    <property type="component" value="Unassembled WGS sequence"/>
</dbReference>
<accession>A0A1M4VVA9</accession>
<proteinExistence type="predicted"/>
<evidence type="ECO:0000313" key="2">
    <source>
        <dbReference type="Proteomes" id="UP000184035"/>
    </source>
</evidence>
<dbReference type="OrthoDB" id="1933371at2"/>
<evidence type="ECO:0000313" key="1">
    <source>
        <dbReference type="EMBL" id="SHE72888.1"/>
    </source>
</evidence>
<sequence length="102" mass="12185">MDSVISKIIEIDKDAETLRSNIKLLVKEQQNEIKKRINILEKQWEEEAKHIKESIYNEKVDEAHCIGQNIVKEKNKTLQEMRLKYEENKNYIVMEVVKEILT</sequence>
<protein>
    <submittedName>
        <fullName evidence="1">Uncharacterized protein</fullName>
    </submittedName>
</protein>
<name>A0A1M4VVA9_9CLOT</name>
<dbReference type="EMBL" id="FQVM01000009">
    <property type="protein sequence ID" value="SHE72888.1"/>
    <property type="molecule type" value="Genomic_DNA"/>
</dbReference>
<gene>
    <name evidence="1" type="ORF">SAMN05443638_10940</name>
</gene>
<reference evidence="1 2" key="1">
    <citation type="submission" date="2016-11" db="EMBL/GenBank/DDBJ databases">
        <authorList>
            <person name="Jaros S."/>
            <person name="Januszkiewicz K."/>
            <person name="Wedrychowicz H."/>
        </authorList>
    </citation>
    <scope>NUCLEOTIDE SEQUENCE [LARGE SCALE GENOMIC DNA]</scope>
    <source>
        <strain evidence="1 2">DSM 2631</strain>
    </source>
</reference>
<organism evidence="1 2">
    <name type="scientific">Clostridium fallax</name>
    <dbReference type="NCBI Taxonomy" id="1533"/>
    <lineage>
        <taxon>Bacteria</taxon>
        <taxon>Bacillati</taxon>
        <taxon>Bacillota</taxon>
        <taxon>Clostridia</taxon>
        <taxon>Eubacteriales</taxon>
        <taxon>Clostridiaceae</taxon>
        <taxon>Clostridium</taxon>
    </lineage>
</organism>